<evidence type="ECO:0000256" key="5">
    <source>
        <dbReference type="SAM" id="MobiDB-lite"/>
    </source>
</evidence>
<dbReference type="GO" id="GO:0043565">
    <property type="term" value="F:sequence-specific DNA binding"/>
    <property type="evidence" value="ECO:0007669"/>
    <property type="project" value="TreeGrafter"/>
</dbReference>
<dbReference type="SMART" id="SM00353">
    <property type="entry name" value="HLH"/>
    <property type="match status" value="1"/>
</dbReference>
<feature type="compositionally biased region" description="Polar residues" evidence="5">
    <location>
        <begin position="260"/>
        <end position="270"/>
    </location>
</feature>
<feature type="region of interest" description="Disordered" evidence="5">
    <location>
        <begin position="240"/>
        <end position="277"/>
    </location>
</feature>
<dbReference type="Proteomes" id="UP000631114">
    <property type="component" value="Unassembled WGS sequence"/>
</dbReference>
<feature type="compositionally biased region" description="Acidic residues" evidence="5">
    <location>
        <begin position="158"/>
        <end position="169"/>
    </location>
</feature>
<accession>A0A835I8H3</accession>
<feature type="domain" description="BHLH" evidence="6">
    <location>
        <begin position="176"/>
        <end position="232"/>
    </location>
</feature>
<dbReference type="InterPro" id="IPR011598">
    <property type="entry name" value="bHLH_dom"/>
</dbReference>
<feature type="compositionally biased region" description="Basic and acidic residues" evidence="5">
    <location>
        <begin position="240"/>
        <end position="259"/>
    </location>
</feature>
<comment type="caution">
    <text evidence="7">The sequence shown here is derived from an EMBL/GenBank/DDBJ whole genome shotgun (WGS) entry which is preliminary data.</text>
</comment>
<keyword evidence="2" id="KW-0805">Transcription regulation</keyword>
<protein>
    <recommendedName>
        <fullName evidence="6">BHLH domain-containing protein</fullName>
    </recommendedName>
</protein>
<dbReference type="GO" id="GO:0003700">
    <property type="term" value="F:DNA-binding transcription factor activity"/>
    <property type="evidence" value="ECO:0007669"/>
    <property type="project" value="TreeGrafter"/>
</dbReference>
<organism evidence="7 8">
    <name type="scientific">Coptis chinensis</name>
    <dbReference type="NCBI Taxonomy" id="261450"/>
    <lineage>
        <taxon>Eukaryota</taxon>
        <taxon>Viridiplantae</taxon>
        <taxon>Streptophyta</taxon>
        <taxon>Embryophyta</taxon>
        <taxon>Tracheophyta</taxon>
        <taxon>Spermatophyta</taxon>
        <taxon>Magnoliopsida</taxon>
        <taxon>Ranunculales</taxon>
        <taxon>Ranunculaceae</taxon>
        <taxon>Coptidoideae</taxon>
        <taxon>Coptis</taxon>
    </lineage>
</organism>
<proteinExistence type="predicted"/>
<name>A0A835I8H3_9MAGN</name>
<dbReference type="OrthoDB" id="1892097at2759"/>
<dbReference type="GO" id="GO:0005634">
    <property type="term" value="C:nucleus"/>
    <property type="evidence" value="ECO:0007669"/>
    <property type="project" value="UniProtKB-SubCell"/>
</dbReference>
<reference evidence="7 8" key="1">
    <citation type="submission" date="2020-10" db="EMBL/GenBank/DDBJ databases">
        <title>The Coptis chinensis genome and diversification of protoberbering-type alkaloids.</title>
        <authorList>
            <person name="Wang B."/>
            <person name="Shu S."/>
            <person name="Song C."/>
            <person name="Liu Y."/>
        </authorList>
    </citation>
    <scope>NUCLEOTIDE SEQUENCE [LARGE SCALE GENOMIC DNA]</scope>
    <source>
        <strain evidence="7">HL-2020</strain>
        <tissue evidence="7">Leaf</tissue>
    </source>
</reference>
<keyword evidence="8" id="KW-1185">Reference proteome</keyword>
<evidence type="ECO:0000256" key="2">
    <source>
        <dbReference type="ARBA" id="ARBA00023015"/>
    </source>
</evidence>
<dbReference type="AlphaFoldDB" id="A0A835I8H3"/>
<keyword evidence="3" id="KW-0804">Transcription</keyword>
<dbReference type="Gene3D" id="4.10.280.10">
    <property type="entry name" value="Helix-loop-helix DNA-binding domain"/>
    <property type="match status" value="1"/>
</dbReference>
<dbReference type="SUPFAM" id="SSF47459">
    <property type="entry name" value="HLH, helix-loop-helix DNA-binding domain"/>
    <property type="match status" value="1"/>
</dbReference>
<sequence length="376" mass="42615">MATELDVYPFQEPRNQDIISSWLDLDDVYTPAFTQELQDLENHLFNFETDAISSLPIPESPFMLELYNLGTKDSELESNETFQSMLQVEQCVVEPDVCDTFLNDYEFGLISSNELSPECNTDHYYDTTSPEMMNHMEGDVETPPQTVISGSDAKSDDQGDDDENEDGTDDEPKRGTLNCKNLVSERNRRKRLSQQLLALRALVPNITKAMAIGVQMDKRSVLVDALSYLKNIHEETERLQKELKEQQQRPRLSDLRESSQDNPSGTQRIPRTSAAAVATTKPKAQITEIDTEKIEDKRFVVKIICKGGSGVGSDVLRVFESLDFEITYTSLQQLQPQEVLVTIFIRVRKQGKMTEQKLKDCITSMALRTGLTLQNP</sequence>
<dbReference type="PANTHER" id="PTHR31945">
    <property type="entry name" value="TRANSCRIPTION FACTOR SCREAM2-RELATED"/>
    <property type="match status" value="1"/>
</dbReference>
<dbReference type="Pfam" id="PF00010">
    <property type="entry name" value="HLH"/>
    <property type="match status" value="1"/>
</dbReference>
<feature type="region of interest" description="Disordered" evidence="5">
    <location>
        <begin position="122"/>
        <end position="182"/>
    </location>
</feature>
<dbReference type="InterPro" id="IPR051358">
    <property type="entry name" value="TF_AMS/ICE1/BHLH6-like"/>
</dbReference>
<dbReference type="InterPro" id="IPR036638">
    <property type="entry name" value="HLH_DNA-bd_sf"/>
</dbReference>
<dbReference type="GO" id="GO:0046983">
    <property type="term" value="F:protein dimerization activity"/>
    <property type="evidence" value="ECO:0007669"/>
    <property type="project" value="InterPro"/>
</dbReference>
<evidence type="ECO:0000313" key="8">
    <source>
        <dbReference type="Proteomes" id="UP000631114"/>
    </source>
</evidence>
<dbReference type="PANTHER" id="PTHR31945:SF26">
    <property type="entry name" value="TRANSCRIPTION FACTOR BHLH35"/>
    <property type="match status" value="1"/>
</dbReference>
<evidence type="ECO:0000256" key="1">
    <source>
        <dbReference type="ARBA" id="ARBA00004123"/>
    </source>
</evidence>
<dbReference type="EMBL" id="JADFTS010000003">
    <property type="protein sequence ID" value="KAF9612741.1"/>
    <property type="molecule type" value="Genomic_DNA"/>
</dbReference>
<gene>
    <name evidence="7" type="ORF">IFM89_003751</name>
</gene>
<evidence type="ECO:0000313" key="7">
    <source>
        <dbReference type="EMBL" id="KAF9612741.1"/>
    </source>
</evidence>
<evidence type="ECO:0000256" key="3">
    <source>
        <dbReference type="ARBA" id="ARBA00023163"/>
    </source>
</evidence>
<evidence type="ECO:0000259" key="6">
    <source>
        <dbReference type="PROSITE" id="PS50888"/>
    </source>
</evidence>
<keyword evidence="4" id="KW-0539">Nucleus</keyword>
<comment type="subcellular location">
    <subcellularLocation>
        <location evidence="1">Nucleus</location>
    </subcellularLocation>
</comment>
<dbReference type="PROSITE" id="PS50888">
    <property type="entry name" value="BHLH"/>
    <property type="match status" value="1"/>
</dbReference>
<evidence type="ECO:0000256" key="4">
    <source>
        <dbReference type="ARBA" id="ARBA00023242"/>
    </source>
</evidence>